<evidence type="ECO:0000256" key="1">
    <source>
        <dbReference type="ARBA" id="ARBA00004370"/>
    </source>
</evidence>
<organism evidence="4">
    <name type="scientific">bioreactor metagenome</name>
    <dbReference type="NCBI Taxonomy" id="1076179"/>
    <lineage>
        <taxon>unclassified sequences</taxon>
        <taxon>metagenomes</taxon>
        <taxon>ecological metagenomes</taxon>
    </lineage>
</organism>
<accession>A0A645F4C7</accession>
<gene>
    <name evidence="4" type="ORF">SDC9_155985</name>
</gene>
<dbReference type="PANTHER" id="PTHR46825:SF11">
    <property type="entry name" value="PENICILLIN-BINDING PROTEIN 4"/>
    <property type="match status" value="1"/>
</dbReference>
<dbReference type="PANTHER" id="PTHR46825">
    <property type="entry name" value="D-ALANYL-D-ALANINE-CARBOXYPEPTIDASE/ENDOPEPTIDASE AMPH"/>
    <property type="match status" value="1"/>
</dbReference>
<evidence type="ECO:0000259" key="3">
    <source>
        <dbReference type="Pfam" id="PF00144"/>
    </source>
</evidence>
<evidence type="ECO:0000256" key="2">
    <source>
        <dbReference type="ARBA" id="ARBA00023136"/>
    </source>
</evidence>
<dbReference type="GO" id="GO:0016020">
    <property type="term" value="C:membrane"/>
    <property type="evidence" value="ECO:0007669"/>
    <property type="project" value="UniProtKB-SubCell"/>
</dbReference>
<comment type="caution">
    <text evidence="4">The sequence shown here is derived from an EMBL/GenBank/DDBJ whole genome shotgun (WGS) entry which is preliminary data.</text>
</comment>
<dbReference type="InterPro" id="IPR012338">
    <property type="entry name" value="Beta-lactam/transpept-like"/>
</dbReference>
<evidence type="ECO:0000313" key="4">
    <source>
        <dbReference type="EMBL" id="MPN08700.1"/>
    </source>
</evidence>
<dbReference type="EMBL" id="VSSQ01054787">
    <property type="protein sequence ID" value="MPN08700.1"/>
    <property type="molecule type" value="Genomic_DNA"/>
</dbReference>
<proteinExistence type="predicted"/>
<sequence length="167" mass="18559">MIEKLSSMSYAAFVRQRLLAPLGITRSGVYSLTALPNNTANGYYVDEGEWHTNIYKVPIQAGGDGGIFTTALDMKRLWEAFLNAEIFSANLVNEFLTPVCCVRPELGIHYGLGVWLKLLQDGSYEPYVVGSDVGVSFKSSYNKDLHTFFFVVSNTSEGVWQLLKSIT</sequence>
<dbReference type="InterPro" id="IPR001466">
    <property type="entry name" value="Beta-lactam-related"/>
</dbReference>
<protein>
    <recommendedName>
        <fullName evidence="3">Beta-lactamase-related domain-containing protein</fullName>
    </recommendedName>
</protein>
<name>A0A645F4C7_9ZZZZ</name>
<dbReference type="SUPFAM" id="SSF56601">
    <property type="entry name" value="beta-lactamase/transpeptidase-like"/>
    <property type="match status" value="1"/>
</dbReference>
<reference evidence="4" key="1">
    <citation type="submission" date="2019-08" db="EMBL/GenBank/DDBJ databases">
        <authorList>
            <person name="Kucharzyk K."/>
            <person name="Murdoch R.W."/>
            <person name="Higgins S."/>
            <person name="Loffler F."/>
        </authorList>
    </citation>
    <scope>NUCLEOTIDE SEQUENCE</scope>
</reference>
<dbReference type="AlphaFoldDB" id="A0A645F4C7"/>
<dbReference type="Gene3D" id="3.40.710.10">
    <property type="entry name" value="DD-peptidase/beta-lactamase superfamily"/>
    <property type="match status" value="1"/>
</dbReference>
<keyword evidence="2" id="KW-0472">Membrane</keyword>
<feature type="domain" description="Beta-lactamase-related" evidence="3">
    <location>
        <begin position="2"/>
        <end position="78"/>
    </location>
</feature>
<dbReference type="InterPro" id="IPR050491">
    <property type="entry name" value="AmpC-like"/>
</dbReference>
<dbReference type="Pfam" id="PF00144">
    <property type="entry name" value="Beta-lactamase"/>
    <property type="match status" value="1"/>
</dbReference>
<comment type="subcellular location">
    <subcellularLocation>
        <location evidence="1">Membrane</location>
    </subcellularLocation>
</comment>